<dbReference type="EMBL" id="CP038436">
    <property type="protein sequence ID" value="QBX56540.1"/>
    <property type="molecule type" value="Genomic_DNA"/>
</dbReference>
<keyword evidence="1" id="KW-0732">Signal</keyword>
<accession>A0A4P7IIL2</accession>
<evidence type="ECO:0000256" key="1">
    <source>
        <dbReference type="SAM" id="SignalP"/>
    </source>
</evidence>
<name>A0A4P7IIL2_9ACTN</name>
<dbReference type="Proteomes" id="UP000294853">
    <property type="component" value="Chromosome"/>
</dbReference>
<dbReference type="SUPFAM" id="SSF49503">
    <property type="entry name" value="Cupredoxins"/>
    <property type="match status" value="1"/>
</dbReference>
<evidence type="ECO:0000313" key="2">
    <source>
        <dbReference type="EMBL" id="QBX56540.1"/>
    </source>
</evidence>
<dbReference type="AlphaFoldDB" id="A0A4P7IIL2"/>
<keyword evidence="3" id="KW-1185">Reference proteome</keyword>
<feature type="chain" id="PRO_5038556748" description="Blue (type 1) copper domain-containing protein" evidence="1">
    <location>
        <begin position="25"/>
        <end position="278"/>
    </location>
</feature>
<protein>
    <recommendedName>
        <fullName evidence="4">Blue (type 1) copper domain-containing protein</fullName>
    </recommendedName>
</protein>
<proteinExistence type="predicted"/>
<organism evidence="2 3">
    <name type="scientific">Nocardioides seonyuensis</name>
    <dbReference type="NCBI Taxonomy" id="2518371"/>
    <lineage>
        <taxon>Bacteria</taxon>
        <taxon>Bacillati</taxon>
        <taxon>Actinomycetota</taxon>
        <taxon>Actinomycetes</taxon>
        <taxon>Propionibacteriales</taxon>
        <taxon>Nocardioidaceae</taxon>
        <taxon>Nocardioides</taxon>
    </lineage>
</organism>
<gene>
    <name evidence="2" type="ORF">EXE58_14415</name>
</gene>
<dbReference type="KEGG" id="nsn:EXE58_14415"/>
<reference evidence="2 3" key="1">
    <citation type="submission" date="2019-03" db="EMBL/GenBank/DDBJ databases">
        <title>Three New Species of Nocardioides, Nocardioides euryhalodurans sp. nov., Nocardioides seonyuensis sp. nov. and Nocardioides eburneoflavus sp. nov. Iolated from Soil.</title>
        <authorList>
            <person name="Roh S.G."/>
            <person name="Lee C."/>
            <person name="Kim M.-K."/>
            <person name="Kim S.B."/>
        </authorList>
    </citation>
    <scope>NUCLEOTIDE SEQUENCE [LARGE SCALE GENOMIC DNA]</scope>
    <source>
        <strain evidence="2 3">MMS17-SY207-3</strain>
    </source>
</reference>
<dbReference type="OrthoDB" id="162678at2"/>
<feature type="signal peptide" evidence="1">
    <location>
        <begin position="1"/>
        <end position="24"/>
    </location>
</feature>
<sequence>MFTHLRTGLALACAGVLVSVPALVTTSASAVQAEQQAGQSLIITVAKGSLKLKGTSGLRAGRVKLTVKGQPAPVTIMSLAKGYTLRELSTDYKAANKGDMKALKRAVANTTWYGGLSSGSTGTVVLPRAGTYIAAVMANKVMGPTTFEVGAVKKSGTPSVDGTITARKGMKWGGADHLPTKGTLRFKNSDTQPHFLSMVQVEEGTTIDDVMDGLQSEEEPAWVLSGGAHTDVLSPGRQMTMDYDVPAGQYVLLCFFPDPKMKGMPHSMMGMVKMIHVM</sequence>
<evidence type="ECO:0008006" key="4">
    <source>
        <dbReference type="Google" id="ProtNLM"/>
    </source>
</evidence>
<dbReference type="RefSeq" id="WP_135268526.1">
    <property type="nucleotide sequence ID" value="NZ_CP038436.1"/>
</dbReference>
<evidence type="ECO:0000313" key="3">
    <source>
        <dbReference type="Proteomes" id="UP000294853"/>
    </source>
</evidence>
<dbReference type="InterPro" id="IPR008972">
    <property type="entry name" value="Cupredoxin"/>
</dbReference>
<dbReference type="Gene3D" id="2.60.40.420">
    <property type="entry name" value="Cupredoxins - blue copper proteins"/>
    <property type="match status" value="1"/>
</dbReference>